<reference evidence="2 3" key="1">
    <citation type="submission" date="2024-02" db="EMBL/GenBank/DDBJ databases">
        <authorList>
            <person name="Chen Y."/>
            <person name="Shah S."/>
            <person name="Dougan E. K."/>
            <person name="Thang M."/>
            <person name="Chan C."/>
        </authorList>
    </citation>
    <scope>NUCLEOTIDE SEQUENCE [LARGE SCALE GENOMIC DNA]</scope>
</reference>
<evidence type="ECO:0000313" key="3">
    <source>
        <dbReference type="Proteomes" id="UP001642464"/>
    </source>
</evidence>
<evidence type="ECO:0000313" key="1">
    <source>
        <dbReference type="EMBL" id="CAK9007125.1"/>
    </source>
</evidence>
<keyword evidence="3" id="KW-1185">Reference proteome</keyword>
<feature type="non-terminal residue" evidence="2">
    <location>
        <position position="1"/>
    </location>
</feature>
<gene>
    <name evidence="1" type="ORF">SCF082_LOCUS9329</name>
    <name evidence="2" type="ORF">SCF082_LOCUS9331</name>
</gene>
<dbReference type="EMBL" id="CAXAMM010005414">
    <property type="protein sequence ID" value="CAK9007125.1"/>
    <property type="molecule type" value="Genomic_DNA"/>
</dbReference>
<proteinExistence type="predicted"/>
<evidence type="ECO:0000313" key="2">
    <source>
        <dbReference type="EMBL" id="CAK9007131.1"/>
    </source>
</evidence>
<dbReference type="EMBL" id="CAXAMM010005415">
    <property type="protein sequence ID" value="CAK9007131.1"/>
    <property type="molecule type" value="Genomic_DNA"/>
</dbReference>
<name>A0ABP0IYF3_9DINO</name>
<organism evidence="2 3">
    <name type="scientific">Durusdinium trenchii</name>
    <dbReference type="NCBI Taxonomy" id="1381693"/>
    <lineage>
        <taxon>Eukaryota</taxon>
        <taxon>Sar</taxon>
        <taxon>Alveolata</taxon>
        <taxon>Dinophyceae</taxon>
        <taxon>Suessiales</taxon>
        <taxon>Symbiodiniaceae</taxon>
        <taxon>Durusdinium</taxon>
    </lineage>
</organism>
<sequence>DARDNRPLTYGGKILQPGAFVVKPADWFWKNSSLVKFGRNLTDANQLAARDMVQPEDLGSHGGAAAPLPMTDAGHIKGALKYSQIGKEAALTLLKAMTDSKNE</sequence>
<protein>
    <submittedName>
        <fullName evidence="2">Uncharacterized protein</fullName>
    </submittedName>
</protein>
<accession>A0ABP0IYF3</accession>
<comment type="caution">
    <text evidence="2">The sequence shown here is derived from an EMBL/GenBank/DDBJ whole genome shotgun (WGS) entry which is preliminary data.</text>
</comment>
<dbReference type="Proteomes" id="UP001642464">
    <property type="component" value="Unassembled WGS sequence"/>
</dbReference>